<evidence type="ECO:0000259" key="2">
    <source>
        <dbReference type="Pfam" id="PF21028"/>
    </source>
</evidence>
<evidence type="ECO:0008006" key="5">
    <source>
        <dbReference type="Google" id="ProtNLM"/>
    </source>
</evidence>
<dbReference type="Gene3D" id="3.10.540.10">
    <property type="entry name" value="duf1285 like domain"/>
    <property type="match status" value="1"/>
</dbReference>
<dbReference type="InterPro" id="IPR048342">
    <property type="entry name" value="DUF1285_C"/>
</dbReference>
<evidence type="ECO:0000259" key="1">
    <source>
        <dbReference type="Pfam" id="PF06938"/>
    </source>
</evidence>
<gene>
    <name evidence="3" type="ORF">OPKNFCMD_0267</name>
</gene>
<reference evidence="3" key="1">
    <citation type="journal article" date="2021" name="Front. Microbiol.">
        <title>Comprehensive Comparative Genomics and Phenotyping of Methylobacterium Species.</title>
        <authorList>
            <person name="Alessa O."/>
            <person name="Ogura Y."/>
            <person name="Fujitani Y."/>
            <person name="Takami H."/>
            <person name="Hayashi T."/>
            <person name="Sahin N."/>
            <person name="Tani A."/>
        </authorList>
    </citation>
    <scope>NUCLEOTIDE SEQUENCE</scope>
    <source>
        <strain evidence="3">KCTC 52305</strain>
    </source>
</reference>
<feature type="domain" description="DUF1285" evidence="1">
    <location>
        <begin position="37"/>
        <end position="104"/>
    </location>
</feature>
<dbReference type="InterPro" id="IPR023361">
    <property type="entry name" value="DUF1285_beta_roll_sf"/>
</dbReference>
<dbReference type="InterPro" id="IPR010707">
    <property type="entry name" value="DUF1285"/>
</dbReference>
<reference evidence="3" key="2">
    <citation type="submission" date="2021-08" db="EMBL/GenBank/DDBJ databases">
        <authorList>
            <person name="Tani A."/>
            <person name="Ola A."/>
            <person name="Ogura Y."/>
            <person name="Katsura K."/>
            <person name="Hayashi T."/>
        </authorList>
    </citation>
    <scope>NUCLEOTIDE SEQUENCE</scope>
    <source>
        <strain evidence="3">KCTC 52305</strain>
    </source>
</reference>
<dbReference type="Proteomes" id="UP001055167">
    <property type="component" value="Unassembled WGS sequence"/>
</dbReference>
<dbReference type="Gene3D" id="2.30.270.10">
    <property type="entry name" value="duf1285 protein"/>
    <property type="match status" value="1"/>
</dbReference>
<evidence type="ECO:0000313" key="3">
    <source>
        <dbReference type="EMBL" id="GJD47559.1"/>
    </source>
</evidence>
<dbReference type="Pfam" id="PF21028">
    <property type="entry name" value="DUF1285_C"/>
    <property type="match status" value="1"/>
</dbReference>
<dbReference type="Pfam" id="PF06938">
    <property type="entry name" value="DUF1285_N"/>
    <property type="match status" value="1"/>
</dbReference>
<evidence type="ECO:0000313" key="4">
    <source>
        <dbReference type="Proteomes" id="UP001055167"/>
    </source>
</evidence>
<protein>
    <recommendedName>
        <fullName evidence="5">DUF1285 domain-containing protein</fullName>
    </recommendedName>
</protein>
<keyword evidence="4" id="KW-1185">Reference proteome</keyword>
<dbReference type="InterPro" id="IPR048341">
    <property type="entry name" value="DUF1285_N"/>
</dbReference>
<comment type="caution">
    <text evidence="3">The sequence shown here is derived from an EMBL/GenBank/DDBJ whole genome shotgun (WGS) entry which is preliminary data.</text>
</comment>
<dbReference type="PIRSF" id="PIRSF029557">
    <property type="entry name" value="UCP029557"/>
    <property type="match status" value="1"/>
</dbReference>
<name>A0ABQ4QRG1_9HYPH</name>
<sequence>MTHDPNGAPPGGVLERLTAALRADDPAGAEGARRGPPPVERWNPDYCGEIPMRIAADGTWHYNGTPIGRPALVKLFASILRRDPDGRTVLVTPVERVGIEVEDAAFLAVEMAVEGEGEGRSIAFRTNVDDVVPLDTDHPLRFERDGEGGFKPYLAVRHGLWALVSRALVYDLVDLCEEREVAGARWFGLAAGGRFHRIMPAAALS</sequence>
<dbReference type="EMBL" id="BPQH01000001">
    <property type="protein sequence ID" value="GJD47559.1"/>
    <property type="molecule type" value="Genomic_DNA"/>
</dbReference>
<organism evidence="3 4">
    <name type="scientific">Methylobacterium crusticola</name>
    <dbReference type="NCBI Taxonomy" id="1697972"/>
    <lineage>
        <taxon>Bacteria</taxon>
        <taxon>Pseudomonadati</taxon>
        <taxon>Pseudomonadota</taxon>
        <taxon>Alphaproteobacteria</taxon>
        <taxon>Hyphomicrobiales</taxon>
        <taxon>Methylobacteriaceae</taxon>
        <taxon>Methylobacterium</taxon>
    </lineage>
</organism>
<dbReference type="RefSeq" id="WP_128561891.1">
    <property type="nucleotide sequence ID" value="NZ_BPQH01000001.1"/>
</dbReference>
<accession>A0ABQ4QRG1</accession>
<feature type="domain" description="DUF1285" evidence="2">
    <location>
        <begin position="105"/>
        <end position="198"/>
    </location>
</feature>
<proteinExistence type="predicted"/>